<protein>
    <recommendedName>
        <fullName evidence="5">SET domain-containing protein</fullName>
    </recommendedName>
</protein>
<keyword evidence="1" id="KW-0489">Methyltransferase</keyword>
<dbReference type="InterPro" id="IPR046341">
    <property type="entry name" value="SET_dom_sf"/>
</dbReference>
<proteinExistence type="predicted"/>
<evidence type="ECO:0000256" key="3">
    <source>
        <dbReference type="ARBA" id="ARBA00022691"/>
    </source>
</evidence>
<keyword evidence="3" id="KW-0949">S-adenosyl-L-methionine</keyword>
<sequence length="504" mass="56344">MSDDDNTSTHQQKSQIIFPSISRSHKSKPYFPANKRKHTPSIFEIRPSNNGIGMFATQSIGCGDLIIEHEDPIVHCRSVGAGKFCDGCAAPLGSLRDHLNAPPELYLPVLGDTQGLEFTTTKRALSCPSCNKASWCSRGCFRKGIHQHSFLCGSTLLHEFYCSQDVSILFWYERASRAITLILSTVSSLSEDECKPIEKFFWWRDYGSHPLVWTVGTSRDEKKRVAKEFCGVLQDALMEWVQRRHQQSNITEGVIEDVCSLENVGSLLGMLQCNAMEFEYPSPLQQYIEKVEYFVSGQIEGKGDDGEVHAMDAGIKWLRQQYGNGHLDATTDKSNQIQITSDVKPVIGSGLYPLLTLANHSCNPNASIEFLRESNQGSMVATRDIGSGEEICITYIPNGGVGNGDEAEYFRYFETTRTWEWLRQNDKSVGNDDDNYESVGSDDSNDNLANIEEVNDLKQTCSDNDGNSSDIPLDGSTQEERAEALLEYNFECKCTRCMANNLDN</sequence>
<feature type="region of interest" description="Disordered" evidence="4">
    <location>
        <begin position="426"/>
        <end position="448"/>
    </location>
</feature>
<dbReference type="STRING" id="35128.B8C867"/>
<dbReference type="GeneID" id="7443548"/>
<evidence type="ECO:0000259" key="5">
    <source>
        <dbReference type="PROSITE" id="PS50280"/>
    </source>
</evidence>
<reference evidence="6 7" key="2">
    <citation type="journal article" date="2008" name="Nature">
        <title>The Phaeodactylum genome reveals the evolutionary history of diatom genomes.</title>
        <authorList>
            <person name="Bowler C."/>
            <person name="Allen A.E."/>
            <person name="Badger J.H."/>
            <person name="Grimwood J."/>
            <person name="Jabbari K."/>
            <person name="Kuo A."/>
            <person name="Maheswari U."/>
            <person name="Martens C."/>
            <person name="Maumus F."/>
            <person name="Otillar R.P."/>
            <person name="Rayko E."/>
            <person name="Salamov A."/>
            <person name="Vandepoele K."/>
            <person name="Beszteri B."/>
            <person name="Gruber A."/>
            <person name="Heijde M."/>
            <person name="Katinka M."/>
            <person name="Mock T."/>
            <person name="Valentin K."/>
            <person name="Verret F."/>
            <person name="Berges J.A."/>
            <person name="Brownlee C."/>
            <person name="Cadoret J.P."/>
            <person name="Chiovitti A."/>
            <person name="Choi C.J."/>
            <person name="Coesel S."/>
            <person name="De Martino A."/>
            <person name="Detter J.C."/>
            <person name="Durkin C."/>
            <person name="Falciatore A."/>
            <person name="Fournet J."/>
            <person name="Haruta M."/>
            <person name="Huysman M.J."/>
            <person name="Jenkins B.D."/>
            <person name="Jiroutova K."/>
            <person name="Jorgensen R.E."/>
            <person name="Joubert Y."/>
            <person name="Kaplan A."/>
            <person name="Kroger N."/>
            <person name="Kroth P.G."/>
            <person name="La Roche J."/>
            <person name="Lindquist E."/>
            <person name="Lommer M."/>
            <person name="Martin-Jezequel V."/>
            <person name="Lopez P.J."/>
            <person name="Lucas S."/>
            <person name="Mangogna M."/>
            <person name="McGinnis K."/>
            <person name="Medlin L.K."/>
            <person name="Montsant A."/>
            <person name="Oudot-Le Secq M.P."/>
            <person name="Napoli C."/>
            <person name="Obornik M."/>
            <person name="Parker M.S."/>
            <person name="Petit J.L."/>
            <person name="Porcel B.M."/>
            <person name="Poulsen N."/>
            <person name="Robison M."/>
            <person name="Rychlewski L."/>
            <person name="Rynearson T.A."/>
            <person name="Schmutz J."/>
            <person name="Shapiro H."/>
            <person name="Siaut M."/>
            <person name="Stanley M."/>
            <person name="Sussman M.R."/>
            <person name="Taylor A.R."/>
            <person name="Vardi A."/>
            <person name="von Dassow P."/>
            <person name="Vyverman W."/>
            <person name="Willis A."/>
            <person name="Wyrwicz L.S."/>
            <person name="Rokhsar D.S."/>
            <person name="Weissenbach J."/>
            <person name="Armbrust E.V."/>
            <person name="Green B.R."/>
            <person name="Van de Peer Y."/>
            <person name="Grigoriev I.V."/>
        </authorList>
    </citation>
    <scope>NUCLEOTIDE SEQUENCE [LARGE SCALE GENOMIC DNA]</scope>
    <source>
        <strain evidence="6 7">CCMP1335</strain>
    </source>
</reference>
<accession>B8C867</accession>
<dbReference type="SUPFAM" id="SSF82199">
    <property type="entry name" value="SET domain"/>
    <property type="match status" value="1"/>
</dbReference>
<dbReference type="KEGG" id="tps:THAPSDRAFT_23982"/>
<feature type="domain" description="SET" evidence="5">
    <location>
        <begin position="38"/>
        <end position="396"/>
    </location>
</feature>
<keyword evidence="7" id="KW-1185">Reference proteome</keyword>
<dbReference type="HOGENOM" id="CLU_541350_0_0_1"/>
<dbReference type="PaxDb" id="35128-Thaps23982"/>
<name>B8C867_THAPS</name>
<dbReference type="PANTHER" id="PTHR46402:SF2">
    <property type="entry name" value="HISTONE-LYSINE N-TRIMETHYLTRANSFERASE SMYD5"/>
    <property type="match status" value="1"/>
</dbReference>
<dbReference type="PANTHER" id="PTHR46402">
    <property type="entry name" value="SET AND MYND DOMAIN-CONTAINING PROTEIN 5"/>
    <property type="match status" value="1"/>
</dbReference>
<dbReference type="PROSITE" id="PS50280">
    <property type="entry name" value="SET"/>
    <property type="match status" value="1"/>
</dbReference>
<dbReference type="Proteomes" id="UP000001449">
    <property type="component" value="Chromosome 9"/>
</dbReference>
<dbReference type="CDD" id="cd20071">
    <property type="entry name" value="SET_SMYD"/>
    <property type="match status" value="1"/>
</dbReference>
<evidence type="ECO:0000313" key="6">
    <source>
        <dbReference type="EMBL" id="EED90435.1"/>
    </source>
</evidence>
<dbReference type="EMBL" id="CM000645">
    <property type="protein sequence ID" value="EED90435.1"/>
    <property type="molecule type" value="Genomic_DNA"/>
</dbReference>
<dbReference type="Pfam" id="PF00856">
    <property type="entry name" value="SET"/>
    <property type="match status" value="1"/>
</dbReference>
<reference evidence="6 7" key="1">
    <citation type="journal article" date="2004" name="Science">
        <title>The genome of the diatom Thalassiosira pseudonana: ecology, evolution, and metabolism.</title>
        <authorList>
            <person name="Armbrust E.V."/>
            <person name="Berges J.A."/>
            <person name="Bowler C."/>
            <person name="Green B.R."/>
            <person name="Martinez D."/>
            <person name="Putnam N.H."/>
            <person name="Zhou S."/>
            <person name="Allen A.E."/>
            <person name="Apt K.E."/>
            <person name="Bechner M."/>
            <person name="Brzezinski M.A."/>
            <person name="Chaal B.K."/>
            <person name="Chiovitti A."/>
            <person name="Davis A.K."/>
            <person name="Demarest M.S."/>
            <person name="Detter J.C."/>
            <person name="Glavina T."/>
            <person name="Goodstein D."/>
            <person name="Hadi M.Z."/>
            <person name="Hellsten U."/>
            <person name="Hildebrand M."/>
            <person name="Jenkins B.D."/>
            <person name="Jurka J."/>
            <person name="Kapitonov V.V."/>
            <person name="Kroger N."/>
            <person name="Lau W.W."/>
            <person name="Lane T.W."/>
            <person name="Larimer F.W."/>
            <person name="Lippmeier J.C."/>
            <person name="Lucas S."/>
            <person name="Medina M."/>
            <person name="Montsant A."/>
            <person name="Obornik M."/>
            <person name="Parker M.S."/>
            <person name="Palenik B."/>
            <person name="Pazour G.J."/>
            <person name="Richardson P.M."/>
            <person name="Rynearson T.A."/>
            <person name="Saito M.A."/>
            <person name="Schwartz D.C."/>
            <person name="Thamatrakoln K."/>
            <person name="Valentin K."/>
            <person name="Vardi A."/>
            <person name="Wilkerson F.P."/>
            <person name="Rokhsar D.S."/>
        </authorList>
    </citation>
    <scope>NUCLEOTIDE SEQUENCE [LARGE SCALE GENOMIC DNA]</scope>
    <source>
        <strain evidence="6 7">CCMP1335</strain>
    </source>
</reference>
<dbReference type="GO" id="GO:0032259">
    <property type="term" value="P:methylation"/>
    <property type="evidence" value="ECO:0007669"/>
    <property type="project" value="UniProtKB-KW"/>
</dbReference>
<dbReference type="AlphaFoldDB" id="B8C867"/>
<dbReference type="Gene3D" id="1.10.220.160">
    <property type="match status" value="1"/>
</dbReference>
<evidence type="ECO:0000313" key="7">
    <source>
        <dbReference type="Proteomes" id="UP000001449"/>
    </source>
</evidence>
<dbReference type="InterPro" id="IPR001214">
    <property type="entry name" value="SET_dom"/>
</dbReference>
<gene>
    <name evidence="6" type="ORF">THAPSDRAFT_23982</name>
</gene>
<dbReference type="GO" id="GO:0042799">
    <property type="term" value="F:histone H4K20 methyltransferase activity"/>
    <property type="evidence" value="ECO:0000318"/>
    <property type="project" value="GO_Central"/>
</dbReference>
<dbReference type="GO" id="GO:0045814">
    <property type="term" value="P:negative regulation of gene expression, epigenetic"/>
    <property type="evidence" value="ECO:0000318"/>
    <property type="project" value="GO_Central"/>
</dbReference>
<keyword evidence="2" id="KW-0808">Transferase</keyword>
<dbReference type="InParanoid" id="B8C867"/>
<evidence type="ECO:0000256" key="4">
    <source>
        <dbReference type="SAM" id="MobiDB-lite"/>
    </source>
</evidence>
<organism evidence="6 7">
    <name type="scientific">Thalassiosira pseudonana</name>
    <name type="common">Marine diatom</name>
    <name type="synonym">Cyclotella nana</name>
    <dbReference type="NCBI Taxonomy" id="35128"/>
    <lineage>
        <taxon>Eukaryota</taxon>
        <taxon>Sar</taxon>
        <taxon>Stramenopiles</taxon>
        <taxon>Ochrophyta</taxon>
        <taxon>Bacillariophyta</taxon>
        <taxon>Coscinodiscophyceae</taxon>
        <taxon>Thalassiosirophycidae</taxon>
        <taxon>Thalassiosirales</taxon>
        <taxon>Thalassiosiraceae</taxon>
        <taxon>Thalassiosira</taxon>
    </lineage>
</organism>
<dbReference type="Gene3D" id="6.10.140.2220">
    <property type="match status" value="1"/>
</dbReference>
<dbReference type="Gene3D" id="2.170.270.10">
    <property type="entry name" value="SET domain"/>
    <property type="match status" value="2"/>
</dbReference>
<evidence type="ECO:0000256" key="2">
    <source>
        <dbReference type="ARBA" id="ARBA00022679"/>
    </source>
</evidence>
<dbReference type="RefSeq" id="XP_002292460.1">
    <property type="nucleotide sequence ID" value="XM_002292424.1"/>
</dbReference>
<evidence type="ECO:0000256" key="1">
    <source>
        <dbReference type="ARBA" id="ARBA00022603"/>
    </source>
</evidence>